<accession>A0A2M6R7T2</accession>
<dbReference type="Proteomes" id="UP000231162">
    <property type="component" value="Unassembled WGS sequence"/>
</dbReference>
<evidence type="ECO:0000313" key="2">
    <source>
        <dbReference type="EMBL" id="PIS06658.1"/>
    </source>
</evidence>
<dbReference type="InterPro" id="IPR011042">
    <property type="entry name" value="6-blade_b-propeller_TolB-like"/>
</dbReference>
<dbReference type="EMBL" id="PEZX01000043">
    <property type="protein sequence ID" value="PIS06658.1"/>
    <property type="molecule type" value="Genomic_DNA"/>
</dbReference>
<dbReference type="AlphaFoldDB" id="A0A2M6R7T2"/>
<organism evidence="2 3">
    <name type="scientific">Candidatus Berkelbacteria bacterium CG10_big_fil_rev_8_21_14_0_10_43_14</name>
    <dbReference type="NCBI Taxonomy" id="1974515"/>
    <lineage>
        <taxon>Bacteria</taxon>
        <taxon>Candidatus Berkelbacteria</taxon>
    </lineage>
</organism>
<keyword evidence="1" id="KW-1133">Transmembrane helix</keyword>
<keyword evidence="1" id="KW-0812">Transmembrane</keyword>
<evidence type="ECO:0008006" key="4">
    <source>
        <dbReference type="Google" id="ProtNLM"/>
    </source>
</evidence>
<dbReference type="Gene3D" id="2.120.10.30">
    <property type="entry name" value="TolB, C-terminal domain"/>
    <property type="match status" value="1"/>
</dbReference>
<feature type="transmembrane region" description="Helical" evidence="1">
    <location>
        <begin position="403"/>
        <end position="422"/>
    </location>
</feature>
<name>A0A2M6R7T2_9BACT</name>
<gene>
    <name evidence="2" type="ORF">COT79_03420</name>
</gene>
<keyword evidence="1" id="KW-0472">Membrane</keyword>
<proteinExistence type="predicted"/>
<dbReference type="SUPFAM" id="SSF63829">
    <property type="entry name" value="Calcium-dependent phosphotriesterase"/>
    <property type="match status" value="1"/>
</dbReference>
<comment type="caution">
    <text evidence="2">The sequence shown here is derived from an EMBL/GenBank/DDBJ whole genome shotgun (WGS) entry which is preliminary data.</text>
</comment>
<protein>
    <recommendedName>
        <fullName evidence="4">PPM-type phosphatase domain-containing protein</fullName>
    </recommendedName>
</protein>
<reference evidence="3" key="1">
    <citation type="submission" date="2017-09" db="EMBL/GenBank/DDBJ databases">
        <title>Depth-based differentiation of microbial function through sediment-hosted aquifers and enrichment of novel symbionts in the deep terrestrial subsurface.</title>
        <authorList>
            <person name="Probst A.J."/>
            <person name="Ladd B."/>
            <person name="Jarett J.K."/>
            <person name="Geller-Mcgrath D.E."/>
            <person name="Sieber C.M.K."/>
            <person name="Emerson J.B."/>
            <person name="Anantharaman K."/>
            <person name="Thomas B.C."/>
            <person name="Malmstrom R."/>
            <person name="Stieglmeier M."/>
            <person name="Klingl A."/>
            <person name="Woyke T."/>
            <person name="Ryan C.M."/>
            <person name="Banfield J.F."/>
        </authorList>
    </citation>
    <scope>NUCLEOTIDE SEQUENCE [LARGE SCALE GENOMIC DNA]</scope>
</reference>
<evidence type="ECO:0000313" key="3">
    <source>
        <dbReference type="Proteomes" id="UP000231162"/>
    </source>
</evidence>
<evidence type="ECO:0000256" key="1">
    <source>
        <dbReference type="SAM" id="Phobius"/>
    </source>
</evidence>
<sequence>MSESLTIQSTRIVTSQKLDDRFLTAQRYVPETDEQRILGELSVLVEITRPWFPLSQIGSSILATCKKTYYEGSSTSDLVNFELAIKAVNDMLQKITEQGDTEWIGHLNAVAMVVIGKEIHLSSTGNADAFLFRNGKVSYITSRTQDAEQNPVKTFKSVTSGSLLALDTIVLANPTLLDSVGLDILQHAVDDAPPYQASCEIRNQLKKSKQKTVNAIVVRLVPESLHSNDPDVVYLDQASDTFTARFKKWWTARGKPLAQRVAKQSGTHAKNFGKLTKDTLIPKATTSVKHASTKTASAMRNVWSKTHPLLTKHSSGLAHKLDSAITGIKDRRSHETDEANNDPAMSIIGKSIYTIHDYQFQQSKKGTSWIRRIMLTFQRLALTGLLSTRHIISTIRNPKKRPLVLVVAGIVLVILLIISITVRSRTKSAHVASATQTATLQLARKKVADAKTALSFNKKKEAQTLFGQALKDAESLAGTPAQKDAAPVVAESQKEYDTLTGATRIATLDPIVTVTQDSFVTVLGSKGYTLSPDGVVSEVGLTPHSTAQKVAQLPESDGVTAIAQTIDQKLLIGTKGQSLFEFNGADGSITKLQPADGEKFSPIRALALYGIGIYTLDNENDQIWKYIQSKNVIDAAQKYIPRKQLDISKAVDIAIDGSVYVLDSTGKVDKLSKGERQEFKLTSIPDPFATITKPIDITLDEDNPTFFITDAGEHRLLEFDKNGLFTHQYILPAEFTTMSHVFIQLKARRAFIVNGDKLYMIDL</sequence>